<reference evidence="1 2" key="1">
    <citation type="submission" date="2018-12" db="EMBL/GenBank/DDBJ databases">
        <title>The Draft Genome Sequence of the Soil Bacterium Pedobacter tournemirensis R1.</title>
        <authorList>
            <person name="He J."/>
        </authorList>
    </citation>
    <scope>NUCLEOTIDE SEQUENCE [LARGE SCALE GENOMIC DNA]</scope>
    <source>
        <strain evidence="1 2">R1</strain>
    </source>
</reference>
<comment type="caution">
    <text evidence="1">The sequence shown here is derived from an EMBL/GenBank/DDBJ whole genome shotgun (WGS) entry which is preliminary data.</text>
</comment>
<evidence type="ECO:0000313" key="2">
    <source>
        <dbReference type="Proteomes" id="UP000290848"/>
    </source>
</evidence>
<dbReference type="EMBL" id="RXOC01000002">
    <property type="protein sequence ID" value="RXF71964.1"/>
    <property type="molecule type" value="Genomic_DNA"/>
</dbReference>
<dbReference type="RefSeq" id="WP_128768212.1">
    <property type="nucleotide sequence ID" value="NZ_RXOC01000002.1"/>
</dbReference>
<organism evidence="1 2">
    <name type="scientific">Arcticibacter tournemirensis</name>
    <dbReference type="NCBI Taxonomy" id="699437"/>
    <lineage>
        <taxon>Bacteria</taxon>
        <taxon>Pseudomonadati</taxon>
        <taxon>Bacteroidota</taxon>
        <taxon>Sphingobacteriia</taxon>
        <taxon>Sphingobacteriales</taxon>
        <taxon>Sphingobacteriaceae</taxon>
        <taxon>Arcticibacter</taxon>
    </lineage>
</organism>
<protein>
    <submittedName>
        <fullName evidence="1">Uncharacterized protein</fullName>
    </submittedName>
</protein>
<gene>
    <name evidence="1" type="ORF">EKH83_04590</name>
</gene>
<evidence type="ECO:0000313" key="1">
    <source>
        <dbReference type="EMBL" id="RXF71964.1"/>
    </source>
</evidence>
<accession>A0A4Q0MFA7</accession>
<dbReference type="Proteomes" id="UP000290848">
    <property type="component" value="Unassembled WGS sequence"/>
</dbReference>
<dbReference type="AlphaFoldDB" id="A0A4Q0MFA7"/>
<proteinExistence type="predicted"/>
<name>A0A4Q0MFA7_9SPHI</name>
<sequence length="138" mass="16087">MQEHDELGKYLQKKVREKRITDKVIANFLNISEKTVPKIYPLKDISSERLSKFCILLDEDLFSGYYGEKEPLKSILTGDKLVLENEVDRLKKLNKENETLIEFLKTELSVKSSTIKILQNELLEMTGEILKVLKDKKK</sequence>